<evidence type="ECO:0000259" key="14">
    <source>
        <dbReference type="Pfam" id="PF08264"/>
    </source>
</evidence>
<dbReference type="InterPro" id="IPR002303">
    <property type="entry name" value="Valyl-tRNA_ligase"/>
</dbReference>
<dbReference type="NCBIfam" id="TIGR00422">
    <property type="entry name" value="valS"/>
    <property type="match status" value="1"/>
</dbReference>
<proteinExistence type="inferred from homology"/>
<comment type="domain">
    <text evidence="12">ValRS has two distinct active sites: one for aminoacylation and one for editing. The misactivated threonine is translocated from the active site to the editing site.</text>
</comment>
<comment type="catalytic activity">
    <reaction evidence="10 12">
        <text>tRNA(Val) + L-valine + ATP = L-valyl-tRNA(Val) + AMP + diphosphate</text>
        <dbReference type="Rhea" id="RHEA:10704"/>
        <dbReference type="Rhea" id="RHEA-COMP:9672"/>
        <dbReference type="Rhea" id="RHEA-COMP:9708"/>
        <dbReference type="ChEBI" id="CHEBI:30616"/>
        <dbReference type="ChEBI" id="CHEBI:33019"/>
        <dbReference type="ChEBI" id="CHEBI:57762"/>
        <dbReference type="ChEBI" id="CHEBI:78442"/>
        <dbReference type="ChEBI" id="CHEBI:78537"/>
        <dbReference type="ChEBI" id="CHEBI:456215"/>
        <dbReference type="EC" id="6.1.1.9"/>
    </reaction>
</comment>
<keyword evidence="5 12" id="KW-0547">Nucleotide-binding</keyword>
<comment type="subunit">
    <text evidence="2 12">Monomer.</text>
</comment>
<evidence type="ECO:0000256" key="10">
    <source>
        <dbReference type="ARBA" id="ARBA00047552"/>
    </source>
</evidence>
<evidence type="ECO:0000256" key="8">
    <source>
        <dbReference type="ARBA" id="ARBA00023054"/>
    </source>
</evidence>
<dbReference type="PROSITE" id="PS00178">
    <property type="entry name" value="AA_TRNA_LIGASE_I"/>
    <property type="match status" value="1"/>
</dbReference>
<evidence type="ECO:0000313" key="17">
    <source>
        <dbReference type="Proteomes" id="UP000051124"/>
    </source>
</evidence>
<evidence type="ECO:0000256" key="12">
    <source>
        <dbReference type="HAMAP-Rule" id="MF_02004"/>
    </source>
</evidence>
<comment type="function">
    <text evidence="12">Catalyzes the attachment of valine to tRNA(Val). As ValRS can inadvertently accommodate and process structurally similar amino acids such as threonine, to avoid such errors, it has a 'posttransfer' editing activity that hydrolyzes mischarged Thr-tRNA(Val) in a tRNA-dependent manner.</text>
</comment>
<keyword evidence="6 12" id="KW-0067">ATP-binding</keyword>
<dbReference type="Pfam" id="PF00133">
    <property type="entry name" value="tRNA-synt_1"/>
    <property type="match status" value="1"/>
</dbReference>
<evidence type="ECO:0000256" key="11">
    <source>
        <dbReference type="ARBA" id="ARBA00060830"/>
    </source>
</evidence>
<dbReference type="InterPro" id="IPR013155">
    <property type="entry name" value="M/V/L/I-tRNA-synth_anticd-bd"/>
</dbReference>
<dbReference type="AlphaFoldDB" id="A0A0S7WM60"/>
<dbReference type="Gene3D" id="3.40.50.620">
    <property type="entry name" value="HUPs"/>
    <property type="match status" value="2"/>
</dbReference>
<dbReference type="InterPro" id="IPR009008">
    <property type="entry name" value="Val/Leu/Ile-tRNA-synth_edit"/>
</dbReference>
<name>A0A0S7WM60_UNCT6</name>
<dbReference type="HAMAP" id="MF_02004">
    <property type="entry name" value="Val_tRNA_synth_type1"/>
    <property type="match status" value="1"/>
</dbReference>
<dbReference type="FunFam" id="1.10.287.380:FF:000001">
    <property type="entry name" value="Valine--tRNA ligase"/>
    <property type="match status" value="1"/>
</dbReference>
<keyword evidence="7 12" id="KW-0648">Protein biosynthesis</keyword>
<evidence type="ECO:0000256" key="6">
    <source>
        <dbReference type="ARBA" id="ARBA00022840"/>
    </source>
</evidence>
<sequence length="873" mass="101807">MISKTYDPKAVEKKWYQSWEEHGYFHANADTERDAYTIVIPPPNVTGSLHIGHALNSTLQDVIIRWRRMQGYETLWLPGLDHAGIATQNQVERMLAKEKLTRYDLGREEFSRRVWEWADGYGNTIVEQLKRLGCSCDWQRKRFTLDQGLSAAVREAFCRYYEKGLIYRGNYMVNWCPRCKTALSELEVRYRERTGELYYIKYPLRDSTDYVTVATTRPETMLGDTAVAVNPKDKRYSHLRGKLAILPLVKREIPIIEDKAVDPSFGTGAVKITPSHDPNDFEIGRKRKLAFVEIMDEDAKISDEAPQRYRGLSREDARKRILDDLKRENLLERVEPHSHSVGTCARCDTIVEPRISEQWFVKTKPLAEPAIKAVEDGTVKFIPERWAKVYLDWMYNIRDWCISRQLWWGHRIPVWYCDACGEIIVSREDPQACGKCHSSEIRQDEDVLDTWFSSALWPFSTLGWPEDSSDMKKFYPTDLLVTDLDIINLWVARMIMSGFAFTSRPPFPYVYIHSTVLNEKGERMSRSRGTGIDPIASTEKYGTDGVRFTLAYLESQVQSFRFWESRFEMGRNFANKVWNAARLLLPSLKEFRTDSDQPDSLELADRWMLSRYNHVVHDLTDHLEALNFSRAAQTVYWFFWHEFCDWWLELAKSRLSERDTAATWVGWTVLEGSLRMLHPFMPFVTEELWHLIPHEGSSIMKARWPQPNPSLYHERAEEEMGKITELITAVRTLRGEFAVPEAKKARAIVKTQNEELKILFESHVHYIIPLAKLESIHVGPDLTKPKHSATSVTREAEIYVPLKALIDLDVERKRIDKELEVLKTELQKVQRKLGNQDFLTKAPQDVVARSREKKEEFEEKLSRLTKNLTMLED</sequence>
<dbReference type="FunFam" id="3.90.740.10:FF:000005">
    <property type="entry name" value="Valine--tRNA ligase, mitochondrial"/>
    <property type="match status" value="1"/>
</dbReference>
<comment type="similarity">
    <text evidence="11 12">Belongs to the class-I aminoacyl-tRNA synthetase family. ValS type 1 subfamily.</text>
</comment>
<feature type="domain" description="Methionyl/Valyl/Leucyl/Isoleucyl-tRNA synthetase anticodon-binding" evidence="14">
    <location>
        <begin position="605"/>
        <end position="747"/>
    </location>
</feature>
<comment type="caution">
    <text evidence="12">Lacks conserved residue(s) required for the propagation of feature annotation.</text>
</comment>
<keyword evidence="8 12" id="KW-0175">Coiled coil</keyword>
<evidence type="ECO:0000256" key="1">
    <source>
        <dbReference type="ARBA" id="ARBA00004496"/>
    </source>
</evidence>
<keyword evidence="3 12" id="KW-0963">Cytoplasm</keyword>
<keyword evidence="4 12" id="KW-0436">Ligase</keyword>
<dbReference type="PATRIC" id="fig|1703771.3.peg.1377"/>
<dbReference type="GO" id="GO:0005829">
    <property type="term" value="C:cytosol"/>
    <property type="evidence" value="ECO:0007669"/>
    <property type="project" value="TreeGrafter"/>
</dbReference>
<feature type="domain" description="Aminoacyl-tRNA synthetase class Ia" evidence="13">
    <location>
        <begin position="14"/>
        <end position="556"/>
    </location>
</feature>
<comment type="domain">
    <text evidence="12">The C-terminal coiled-coil domain is crucial for aminoacylation activity.</text>
</comment>
<dbReference type="NCBIfam" id="NF004349">
    <property type="entry name" value="PRK05729.1"/>
    <property type="match status" value="1"/>
</dbReference>
<evidence type="ECO:0000259" key="15">
    <source>
        <dbReference type="Pfam" id="PF10458"/>
    </source>
</evidence>
<evidence type="ECO:0000256" key="3">
    <source>
        <dbReference type="ARBA" id="ARBA00022490"/>
    </source>
</evidence>
<evidence type="ECO:0000256" key="2">
    <source>
        <dbReference type="ARBA" id="ARBA00011245"/>
    </source>
</evidence>
<comment type="caution">
    <text evidence="16">The sequence shown here is derived from an EMBL/GenBank/DDBJ whole genome shotgun (WGS) entry which is preliminary data.</text>
</comment>
<accession>A0A0S7WM60</accession>
<dbReference type="EC" id="6.1.1.9" evidence="12"/>
<feature type="domain" description="Valyl-tRNA synthetase tRNA-binding arm" evidence="15">
    <location>
        <begin position="807"/>
        <end position="871"/>
    </location>
</feature>
<dbReference type="Proteomes" id="UP000051124">
    <property type="component" value="Unassembled WGS sequence"/>
</dbReference>
<dbReference type="Pfam" id="PF08264">
    <property type="entry name" value="Anticodon_1"/>
    <property type="match status" value="1"/>
</dbReference>
<keyword evidence="9 12" id="KW-0030">Aminoacyl-tRNA synthetase</keyword>
<dbReference type="PANTHER" id="PTHR11946">
    <property type="entry name" value="VALYL-TRNA SYNTHETASES"/>
    <property type="match status" value="1"/>
</dbReference>
<dbReference type="GO" id="GO:0002161">
    <property type="term" value="F:aminoacyl-tRNA deacylase activity"/>
    <property type="evidence" value="ECO:0007669"/>
    <property type="project" value="InterPro"/>
</dbReference>
<comment type="subcellular location">
    <subcellularLocation>
        <location evidence="1 12">Cytoplasm</location>
    </subcellularLocation>
</comment>
<dbReference type="CDD" id="cd00817">
    <property type="entry name" value="ValRS_core"/>
    <property type="match status" value="1"/>
</dbReference>
<dbReference type="Pfam" id="PF10458">
    <property type="entry name" value="Val_tRNA-synt_C"/>
    <property type="match status" value="1"/>
</dbReference>
<dbReference type="PRINTS" id="PR00986">
    <property type="entry name" value="TRNASYNTHVAL"/>
</dbReference>
<evidence type="ECO:0000256" key="5">
    <source>
        <dbReference type="ARBA" id="ARBA00022741"/>
    </source>
</evidence>
<dbReference type="FunFam" id="3.40.50.620:FF:000032">
    <property type="entry name" value="Valine--tRNA ligase"/>
    <property type="match status" value="1"/>
</dbReference>
<evidence type="ECO:0000259" key="13">
    <source>
        <dbReference type="Pfam" id="PF00133"/>
    </source>
</evidence>
<dbReference type="InterPro" id="IPR001412">
    <property type="entry name" value="aa-tRNA-synth_I_CS"/>
</dbReference>
<dbReference type="InterPro" id="IPR033705">
    <property type="entry name" value="Anticodon_Ia_Val"/>
</dbReference>
<dbReference type="GO" id="GO:0005524">
    <property type="term" value="F:ATP binding"/>
    <property type="evidence" value="ECO:0007669"/>
    <property type="project" value="UniProtKB-UniRule"/>
</dbReference>
<dbReference type="InterPro" id="IPR010978">
    <property type="entry name" value="tRNA-bd_arm"/>
</dbReference>
<feature type="coiled-coil region" evidence="12">
    <location>
        <begin position="805"/>
        <end position="867"/>
    </location>
</feature>
<reference evidence="16 17" key="1">
    <citation type="journal article" date="2015" name="Microbiome">
        <title>Genomic resolution of linkages in carbon, nitrogen, and sulfur cycling among widespread estuary sediment bacteria.</title>
        <authorList>
            <person name="Baker B.J."/>
            <person name="Lazar C.S."/>
            <person name="Teske A.P."/>
            <person name="Dick G.J."/>
        </authorList>
    </citation>
    <scope>NUCLEOTIDE SEQUENCE [LARGE SCALE GENOMIC DNA]</scope>
    <source>
        <strain evidence="16">DG_26</strain>
    </source>
</reference>
<gene>
    <name evidence="12" type="primary">valS</name>
    <name evidence="16" type="ORF">AMJ40_00690</name>
</gene>
<dbReference type="InterPro" id="IPR014729">
    <property type="entry name" value="Rossmann-like_a/b/a_fold"/>
</dbReference>
<dbReference type="FunFam" id="3.40.50.620:FF:000098">
    <property type="entry name" value="Valine--tRNA ligase"/>
    <property type="match status" value="1"/>
</dbReference>
<dbReference type="InterPro" id="IPR009080">
    <property type="entry name" value="tRNAsynth_Ia_anticodon-bd"/>
</dbReference>
<dbReference type="SUPFAM" id="SSF50677">
    <property type="entry name" value="ValRS/IleRS/LeuRS editing domain"/>
    <property type="match status" value="1"/>
</dbReference>
<dbReference type="SUPFAM" id="SSF46589">
    <property type="entry name" value="tRNA-binding arm"/>
    <property type="match status" value="1"/>
</dbReference>
<dbReference type="GO" id="GO:0004832">
    <property type="term" value="F:valine-tRNA ligase activity"/>
    <property type="evidence" value="ECO:0007669"/>
    <property type="project" value="UniProtKB-UniRule"/>
</dbReference>
<dbReference type="PANTHER" id="PTHR11946:SF93">
    <property type="entry name" value="VALINE--TRNA LIGASE, CHLOROPLASTIC_MITOCHONDRIAL 2"/>
    <property type="match status" value="1"/>
</dbReference>
<evidence type="ECO:0000256" key="9">
    <source>
        <dbReference type="ARBA" id="ARBA00023146"/>
    </source>
</evidence>
<dbReference type="SUPFAM" id="SSF47323">
    <property type="entry name" value="Anticodon-binding domain of a subclass of class I aminoacyl-tRNA synthetases"/>
    <property type="match status" value="1"/>
</dbReference>
<evidence type="ECO:0000256" key="7">
    <source>
        <dbReference type="ARBA" id="ARBA00022917"/>
    </source>
</evidence>
<feature type="short sequence motif" description="'HIGH' region" evidence="12">
    <location>
        <begin position="43"/>
        <end position="53"/>
    </location>
</feature>
<organism evidence="16 17">
    <name type="scientific">candidate division TA06 bacterium DG_26</name>
    <dbReference type="NCBI Taxonomy" id="1703771"/>
    <lineage>
        <taxon>Bacteria</taxon>
        <taxon>Bacteria division TA06</taxon>
    </lineage>
</organism>
<dbReference type="Gene3D" id="1.10.730.10">
    <property type="entry name" value="Isoleucyl-tRNA Synthetase, Domain 1"/>
    <property type="match status" value="1"/>
</dbReference>
<dbReference type="InterPro" id="IPR019499">
    <property type="entry name" value="Val-tRNA_synth_tRNA-bd"/>
</dbReference>
<evidence type="ECO:0000313" key="16">
    <source>
        <dbReference type="EMBL" id="KPJ51155.1"/>
    </source>
</evidence>
<dbReference type="SUPFAM" id="SSF52374">
    <property type="entry name" value="Nucleotidylyl transferase"/>
    <property type="match status" value="1"/>
</dbReference>
<protein>
    <recommendedName>
        <fullName evidence="12">Valine--tRNA ligase</fullName>
        <ecNumber evidence="12">6.1.1.9</ecNumber>
    </recommendedName>
    <alternativeName>
        <fullName evidence="12">Valyl-tRNA synthetase</fullName>
        <shortName evidence="12">ValRS</shortName>
    </alternativeName>
</protein>
<dbReference type="EMBL" id="LIZT01000005">
    <property type="protein sequence ID" value="KPJ51155.1"/>
    <property type="molecule type" value="Genomic_DNA"/>
</dbReference>
<dbReference type="InterPro" id="IPR037118">
    <property type="entry name" value="Val-tRNA_synth_C_sf"/>
</dbReference>
<evidence type="ECO:0000256" key="4">
    <source>
        <dbReference type="ARBA" id="ARBA00022598"/>
    </source>
</evidence>
<dbReference type="GO" id="GO:0006438">
    <property type="term" value="P:valyl-tRNA aminoacylation"/>
    <property type="evidence" value="ECO:0007669"/>
    <property type="project" value="UniProtKB-UniRule"/>
</dbReference>
<dbReference type="InterPro" id="IPR002300">
    <property type="entry name" value="aa-tRNA-synth_Ia"/>
</dbReference>
<dbReference type="CDD" id="cd07962">
    <property type="entry name" value="Anticodon_Ia_Val"/>
    <property type="match status" value="1"/>
</dbReference>
<dbReference type="Gene3D" id="1.10.287.380">
    <property type="entry name" value="Valyl-tRNA synthetase, C-terminal domain"/>
    <property type="match status" value="1"/>
</dbReference>